<dbReference type="InterPro" id="IPR004364">
    <property type="entry name" value="Aa-tRNA-synt_II"/>
</dbReference>
<evidence type="ECO:0000256" key="7">
    <source>
        <dbReference type="ARBA" id="ARBA00023146"/>
    </source>
</evidence>
<dbReference type="InterPro" id="IPR002312">
    <property type="entry name" value="Asp/Asn-tRNA-synth_IIb"/>
</dbReference>
<keyword evidence="10" id="KW-1185">Reference proteome</keyword>
<dbReference type="Pfam" id="PF00152">
    <property type="entry name" value="tRNA-synt_2"/>
    <property type="match status" value="1"/>
</dbReference>
<dbReference type="Gene3D" id="2.40.50.140">
    <property type="entry name" value="Nucleic acid-binding proteins"/>
    <property type="match status" value="1"/>
</dbReference>
<dbReference type="AlphaFoldDB" id="A0A1B8G930"/>
<evidence type="ECO:0000256" key="2">
    <source>
        <dbReference type="ARBA" id="ARBA00012816"/>
    </source>
</evidence>
<dbReference type="GO" id="GO:0004816">
    <property type="term" value="F:asparagine-tRNA ligase activity"/>
    <property type="evidence" value="ECO:0007669"/>
    <property type="project" value="UniProtKB-EC"/>
</dbReference>
<dbReference type="CDD" id="cd04318">
    <property type="entry name" value="EcAsnRS_like_N"/>
    <property type="match status" value="1"/>
</dbReference>
<dbReference type="STRING" id="342668.A0A1B8G930"/>
<dbReference type="SUPFAM" id="SSF55681">
    <property type="entry name" value="Class II aaRS and biotin synthetases"/>
    <property type="match status" value="1"/>
</dbReference>
<dbReference type="PANTHER" id="PTHR22594:SF34">
    <property type="entry name" value="ASPARAGINE--TRNA LIGASE, MITOCHONDRIAL-RELATED"/>
    <property type="match status" value="1"/>
</dbReference>
<reference evidence="10" key="2">
    <citation type="journal article" date="2018" name="Nat. Commun.">
        <title>Extreme sensitivity to ultraviolet light in the fungal pathogen causing white-nose syndrome of bats.</title>
        <authorList>
            <person name="Palmer J.M."/>
            <person name="Drees K.P."/>
            <person name="Foster J.T."/>
            <person name="Lindner D.L."/>
        </authorList>
    </citation>
    <scope>NUCLEOTIDE SEQUENCE [LARGE SCALE GENOMIC DNA]</scope>
    <source>
        <strain evidence="10">UAMH 10579</strain>
    </source>
</reference>
<evidence type="ECO:0000259" key="8">
    <source>
        <dbReference type="PROSITE" id="PS50862"/>
    </source>
</evidence>
<dbReference type="GeneID" id="28842774"/>
<feature type="domain" description="Aminoacyl-transfer RNA synthetases class-II family profile" evidence="8">
    <location>
        <begin position="263"/>
        <end position="507"/>
    </location>
</feature>
<dbReference type="Proteomes" id="UP000091956">
    <property type="component" value="Unassembled WGS sequence"/>
</dbReference>
<keyword evidence="3" id="KW-0436">Ligase</keyword>
<dbReference type="CDD" id="cd00776">
    <property type="entry name" value="AsxRS_core"/>
    <property type="match status" value="1"/>
</dbReference>
<evidence type="ECO:0000256" key="1">
    <source>
        <dbReference type="ARBA" id="ARBA00008226"/>
    </source>
</evidence>
<evidence type="ECO:0000256" key="6">
    <source>
        <dbReference type="ARBA" id="ARBA00022917"/>
    </source>
</evidence>
<dbReference type="PROSITE" id="PS50862">
    <property type="entry name" value="AA_TRNA_LIGASE_II"/>
    <property type="match status" value="1"/>
</dbReference>
<dbReference type="EMBL" id="KV460269">
    <property type="protein sequence ID" value="OBT92350.2"/>
    <property type="molecule type" value="Genomic_DNA"/>
</dbReference>
<keyword evidence="5" id="KW-0067">ATP-binding</keyword>
<dbReference type="PANTHER" id="PTHR22594">
    <property type="entry name" value="ASPARTYL/LYSYL-TRNA SYNTHETASE"/>
    <property type="match status" value="1"/>
</dbReference>
<reference evidence="9 10" key="1">
    <citation type="submission" date="2016-03" db="EMBL/GenBank/DDBJ databases">
        <title>Comparative genomics of Pseudogymnoascus destructans, the fungus causing white-nose syndrome of bats.</title>
        <authorList>
            <person name="Palmer J.M."/>
            <person name="Drees K.P."/>
            <person name="Foster J.T."/>
            <person name="Lindner D.L."/>
        </authorList>
    </citation>
    <scope>NUCLEOTIDE SEQUENCE [LARGE SCALE GENOMIC DNA]</scope>
    <source>
        <strain evidence="9 10">UAMH 10579</strain>
    </source>
</reference>
<protein>
    <recommendedName>
        <fullName evidence="2">asparagine--tRNA ligase</fullName>
        <ecNumber evidence="2">6.1.1.22</ecNumber>
    </recommendedName>
</protein>
<dbReference type="GO" id="GO:0006421">
    <property type="term" value="P:asparaginyl-tRNA aminoacylation"/>
    <property type="evidence" value="ECO:0007669"/>
    <property type="project" value="InterPro"/>
</dbReference>
<keyword evidence="4" id="KW-0547">Nucleotide-binding</keyword>
<gene>
    <name evidence="9" type="primary">SLM5</name>
    <name evidence="9" type="ORF">VE01_09388</name>
</gene>
<proteinExistence type="inferred from homology"/>
<dbReference type="InterPro" id="IPR045864">
    <property type="entry name" value="aa-tRNA-synth_II/BPL/LPL"/>
</dbReference>
<evidence type="ECO:0000256" key="3">
    <source>
        <dbReference type="ARBA" id="ARBA00022598"/>
    </source>
</evidence>
<keyword evidence="6" id="KW-0648">Protein biosynthesis</keyword>
<evidence type="ECO:0000256" key="5">
    <source>
        <dbReference type="ARBA" id="ARBA00022840"/>
    </source>
</evidence>
<evidence type="ECO:0000256" key="4">
    <source>
        <dbReference type="ARBA" id="ARBA00022741"/>
    </source>
</evidence>
<dbReference type="PRINTS" id="PR01042">
    <property type="entry name" value="TRNASYNTHASP"/>
</dbReference>
<accession>A0A1B8G930</accession>
<dbReference type="SUPFAM" id="SSF50249">
    <property type="entry name" value="Nucleic acid-binding proteins"/>
    <property type="match status" value="1"/>
</dbReference>
<comment type="similarity">
    <text evidence="1">Belongs to the class-II aminoacyl-tRNA synthetase family.</text>
</comment>
<dbReference type="EC" id="6.1.1.22" evidence="2"/>
<keyword evidence="7 9" id="KW-0030">Aminoacyl-tRNA synthetase</keyword>
<organism evidence="9 10">
    <name type="scientific">Pseudogymnoascus verrucosus</name>
    <dbReference type="NCBI Taxonomy" id="342668"/>
    <lineage>
        <taxon>Eukaryota</taxon>
        <taxon>Fungi</taxon>
        <taxon>Dikarya</taxon>
        <taxon>Ascomycota</taxon>
        <taxon>Pezizomycotina</taxon>
        <taxon>Leotiomycetes</taxon>
        <taxon>Thelebolales</taxon>
        <taxon>Thelebolaceae</taxon>
        <taxon>Pseudogymnoascus</taxon>
    </lineage>
</organism>
<dbReference type="GO" id="GO:0005524">
    <property type="term" value="F:ATP binding"/>
    <property type="evidence" value="ECO:0007669"/>
    <property type="project" value="UniProtKB-KW"/>
</dbReference>
<dbReference type="InterPro" id="IPR012340">
    <property type="entry name" value="NA-bd_OB-fold"/>
</dbReference>
<dbReference type="InterPro" id="IPR004522">
    <property type="entry name" value="Asn-tRNA-ligase"/>
</dbReference>
<sequence>MSSTIMPVAQRGLQRCLRLGAHGRVQQRFHSSAPSPTASPLSVAKLLATPADDGERQVYGFVRSIRKQKTRAFAAIGDGSSLEPLQALLTPAQAENLTTGAAVHLTGQWTASPAKATQASELHVNAVDLIGASDATTYPLQKKFQTVEYLRTLPHLRARLPSNALLLRLRSHAIAHLTTFFAAREFTQTHPPILTSSDCEGAGEVFGISTAAESPSDAYDPAASGEAATAPSSAAVPFFRTPKYLTVSSQLHLEALAQAVGGVWTLSPTFRAERSDTARHLSEFYMLEAEATFVSSLDEVMDLAEDMIRSVTKGLNDSTIGEEVLRGQRREGEEGMDLEGRWKGILEGPWPRITYTQAIDALVASGETFEHAPVWGAGLQAEHERFLAREVGKGGPVFVTKYPAEIKPFYMLPSSTSGVPEDKKTVDCFDLLLPDVCEVAGGSLREHSLEPLQAAMRKHGVAEEGMEWYTDLRRWGSVPHGGFGVGFDRLLVYLGGVGNIREVVAFPRWVGRCEC</sequence>
<dbReference type="NCBIfam" id="NF003037">
    <property type="entry name" value="PRK03932.1"/>
    <property type="match status" value="1"/>
</dbReference>
<dbReference type="GO" id="GO:0005739">
    <property type="term" value="C:mitochondrion"/>
    <property type="evidence" value="ECO:0007669"/>
    <property type="project" value="TreeGrafter"/>
</dbReference>
<dbReference type="Gene3D" id="3.30.930.10">
    <property type="entry name" value="Bira Bifunctional Protein, Domain 2"/>
    <property type="match status" value="1"/>
</dbReference>
<name>A0A1B8G930_9PEZI</name>
<evidence type="ECO:0000313" key="10">
    <source>
        <dbReference type="Proteomes" id="UP000091956"/>
    </source>
</evidence>
<dbReference type="NCBIfam" id="TIGR00457">
    <property type="entry name" value="asnS"/>
    <property type="match status" value="1"/>
</dbReference>
<dbReference type="InterPro" id="IPR006195">
    <property type="entry name" value="aa-tRNA-synth_II"/>
</dbReference>
<evidence type="ECO:0000313" key="9">
    <source>
        <dbReference type="EMBL" id="OBT92350.2"/>
    </source>
</evidence>
<dbReference type="RefSeq" id="XP_018126083.2">
    <property type="nucleotide sequence ID" value="XM_018278802.2"/>
</dbReference>